<comment type="caution">
    <text evidence="3">The sequence shown here is derived from an EMBL/GenBank/DDBJ whole genome shotgun (WGS) entry which is preliminary data.</text>
</comment>
<protein>
    <submittedName>
        <fullName evidence="3">Adenylate/guanylate cyclase domain-containing protein</fullName>
    </submittedName>
</protein>
<dbReference type="Pfam" id="PF13432">
    <property type="entry name" value="TPR_16"/>
    <property type="match status" value="1"/>
</dbReference>
<evidence type="ECO:0000256" key="1">
    <source>
        <dbReference type="SAM" id="Phobius"/>
    </source>
</evidence>
<keyword evidence="4" id="KW-1185">Reference proteome</keyword>
<sequence length="620" mass="68077">MERRIAAVLAADMVGYSRLIERDEVGTLKRQKRHLQELIEPTISAKNGRIVKLTGDGLIAEFSSVVEAVQCAVSVQAEMAVREEDIPDDEKIRYRVAVHLGDVVFDDGDVYGDGVNVAARLEGLAEPGGVVVSGTAYDVLKANVDVAYKSLGEKQLKNIAAPVRVYQVVDGVPIAPVPRGPNRPRWIAAVVVTIAIIAGFLWWQQRRGIDPINPEELAFALPRKPSLAVMAFENLSGDSSTAYIGDGLAEAVITGLAQNPKLFVISRNSSFSYKGTPTKIQTIAEELGVRYVLEGSFQTDDEQLLVTARLIDALKGVHLWAETFKRDLSTEGLLKVYDEIVDQIAVELSVEMIAGDQARLVFVDAGDLETYNLFGQMIAEYQSGTPESIERAINLANRAIERNPKASLPYAILAWASFFRISAGLTDDPEKDFANARKNAEAANSLSPETGVGHPVLAHLDLLERNYPSALEHADHILIKSPHDGTSTALAGWVYSASGNPERGLELLMQAIRAEPFYPDFFAVYLGQTYLMLERWQEARDVFLALYGKSPNYGYSMSLAIAFVQLGAVEDARLQVQKELKSNPSRITIQTFLAWFGYVNDPSYLEMSVSSLQLADVPEK</sequence>
<dbReference type="Gene3D" id="3.30.70.1230">
    <property type="entry name" value="Nucleotide cyclase"/>
    <property type="match status" value="1"/>
</dbReference>
<dbReference type="CDD" id="cd07302">
    <property type="entry name" value="CHD"/>
    <property type="match status" value="1"/>
</dbReference>
<organism evidence="3 4">
    <name type="scientific">Lutimaribacter marinistellae</name>
    <dbReference type="NCBI Taxonomy" id="1820329"/>
    <lineage>
        <taxon>Bacteria</taxon>
        <taxon>Pseudomonadati</taxon>
        <taxon>Pseudomonadota</taxon>
        <taxon>Alphaproteobacteria</taxon>
        <taxon>Rhodobacterales</taxon>
        <taxon>Roseobacteraceae</taxon>
        <taxon>Lutimaribacter</taxon>
    </lineage>
</organism>
<dbReference type="InterPro" id="IPR001054">
    <property type="entry name" value="A/G_cyclase"/>
</dbReference>
<dbReference type="Pfam" id="PF00211">
    <property type="entry name" value="Guanylate_cyc"/>
    <property type="match status" value="1"/>
</dbReference>
<dbReference type="SUPFAM" id="SSF48452">
    <property type="entry name" value="TPR-like"/>
    <property type="match status" value="1"/>
</dbReference>
<keyword evidence="1" id="KW-1133">Transmembrane helix</keyword>
<dbReference type="InterPro" id="IPR050697">
    <property type="entry name" value="Adenylyl/Guanylyl_Cyclase_3/4"/>
</dbReference>
<gene>
    <name evidence="3" type="ORF">ACFORG_20740</name>
</gene>
<keyword evidence="1" id="KW-0812">Transmembrane</keyword>
<dbReference type="Gene3D" id="1.25.40.10">
    <property type="entry name" value="Tetratricopeptide repeat domain"/>
    <property type="match status" value="1"/>
</dbReference>
<dbReference type="EMBL" id="JBHRXI010000045">
    <property type="protein sequence ID" value="MFC3616176.1"/>
    <property type="molecule type" value="Genomic_DNA"/>
</dbReference>
<feature type="transmembrane region" description="Helical" evidence="1">
    <location>
        <begin position="186"/>
        <end position="203"/>
    </location>
</feature>
<evidence type="ECO:0000259" key="2">
    <source>
        <dbReference type="PROSITE" id="PS50125"/>
    </source>
</evidence>
<dbReference type="InterPro" id="IPR029787">
    <property type="entry name" value="Nucleotide_cyclase"/>
</dbReference>
<dbReference type="SUPFAM" id="SSF55073">
    <property type="entry name" value="Nucleotide cyclase"/>
    <property type="match status" value="1"/>
</dbReference>
<dbReference type="PROSITE" id="PS50125">
    <property type="entry name" value="GUANYLATE_CYCLASE_2"/>
    <property type="match status" value="1"/>
</dbReference>
<evidence type="ECO:0000313" key="3">
    <source>
        <dbReference type="EMBL" id="MFC3616176.1"/>
    </source>
</evidence>
<dbReference type="Proteomes" id="UP001595629">
    <property type="component" value="Unassembled WGS sequence"/>
</dbReference>
<evidence type="ECO:0000313" key="4">
    <source>
        <dbReference type="Proteomes" id="UP001595629"/>
    </source>
</evidence>
<feature type="domain" description="Guanylate cyclase" evidence="2">
    <location>
        <begin position="7"/>
        <end position="122"/>
    </location>
</feature>
<keyword evidence="1" id="KW-0472">Membrane</keyword>
<dbReference type="PANTHER" id="PTHR43081">
    <property type="entry name" value="ADENYLATE CYCLASE, TERMINAL-DIFFERENTIATION SPECIFIC-RELATED"/>
    <property type="match status" value="1"/>
</dbReference>
<accession>A0ABV7TLL9</accession>
<reference evidence="4" key="1">
    <citation type="journal article" date="2019" name="Int. J. Syst. Evol. Microbiol.">
        <title>The Global Catalogue of Microorganisms (GCM) 10K type strain sequencing project: providing services to taxonomists for standard genome sequencing and annotation.</title>
        <authorList>
            <consortium name="The Broad Institute Genomics Platform"/>
            <consortium name="The Broad Institute Genome Sequencing Center for Infectious Disease"/>
            <person name="Wu L."/>
            <person name="Ma J."/>
        </authorList>
    </citation>
    <scope>NUCLEOTIDE SEQUENCE [LARGE SCALE GENOMIC DNA]</scope>
    <source>
        <strain evidence="4">KCTC 42911</strain>
    </source>
</reference>
<dbReference type="PANTHER" id="PTHR43081:SF19">
    <property type="entry name" value="PH-SENSITIVE ADENYLATE CYCLASE RV1264"/>
    <property type="match status" value="1"/>
</dbReference>
<dbReference type="RefSeq" id="WP_386737482.1">
    <property type="nucleotide sequence ID" value="NZ_JBHRXI010000045.1"/>
</dbReference>
<dbReference type="InterPro" id="IPR011990">
    <property type="entry name" value="TPR-like_helical_dom_sf"/>
</dbReference>
<name>A0ABV7TLL9_9RHOB</name>
<proteinExistence type="predicted"/>